<keyword evidence="1" id="KW-0175">Coiled coil</keyword>
<evidence type="ECO:0000313" key="4">
    <source>
        <dbReference type="EnsemblMetazoa" id="XP_028131913.2"/>
    </source>
</evidence>
<dbReference type="EnsemblMetazoa" id="XM_028276112.2">
    <property type="protein sequence ID" value="XP_028131913.2"/>
    <property type="gene ID" value="LOC114327476"/>
</dbReference>
<evidence type="ECO:0000256" key="1">
    <source>
        <dbReference type="SAM" id="Coils"/>
    </source>
</evidence>
<evidence type="ECO:0000256" key="2">
    <source>
        <dbReference type="SAM" id="MobiDB-lite"/>
    </source>
</evidence>
<dbReference type="InterPro" id="IPR057191">
    <property type="entry name" value="DUF7869"/>
</dbReference>
<dbReference type="Pfam" id="PF25273">
    <property type="entry name" value="DUF7869"/>
    <property type="match status" value="1"/>
</dbReference>
<name>A0ABM5IG18_DIAVI</name>
<reference evidence="4" key="1">
    <citation type="submission" date="2025-05" db="UniProtKB">
        <authorList>
            <consortium name="EnsemblMetazoa"/>
        </authorList>
    </citation>
    <scope>IDENTIFICATION</scope>
</reference>
<feature type="coiled-coil region" evidence="1">
    <location>
        <begin position="356"/>
        <end position="390"/>
    </location>
</feature>
<keyword evidence="5" id="KW-1185">Reference proteome</keyword>
<sequence length="697" mass="81372">MATRDRRVLEEKQLFYKEKNSSSDSDFDSDDSVKDREYSPLTSSSESDESSPKRRSRQYHIATADNNQRQVEGNRGSIILTPEKLSPSRWRKVNIEERKKTKAKKRRNLGHVYISLRGAAKEAKKIGDPCKCKKKCRELLRGTELSIFNGFWDLETYEKQNTYLFSTIKVINKKRSYKQKTKRQESIRKFTNLYFVKVNGVDVQICKQEFLSVHGLQNSTKRIKLISKQISEGRATPKKDQRGKHHNRPNKVLPEMVQSVHDHIRNIPKYVSHYSRIDNPNRVYINHDLSVSSLYKDYYIAWCKERNIIPVKEDRYRRIFNLEYNIGFKMPKTDTCSTCDSLNIIISSNNANESEAEHLQVKLRLHQTRAQAMQQNLKDEIKKNEEIHNTDIISFDLQQTLPTPSLTVGVAFYLRKAWTYNLGIHDCVSGQGHMFMWTESVAKRGSSEIASVLLKYITSKPTRSENLVVFTDNCGGQNKNWLIMALWLQLVREKFYKTIEHRFLVSGHTHLPSDRDFALIEKHKKYVTQVFSPEEWFEIVRKSNRKNPFAVVEMSQDDFYSFDEIVITKKTCTTEKQPLNFTDVRCFRFDSEHPNSIFIKHTLNGAFDEVNVGKRGVKFGDNILTTKNLKKKYGGPIVLNIKKIQDIKKLLQYIPPINQQFYISIIENSTSNIEQDYNVDEAEELDRGDETDFFNVN</sequence>
<dbReference type="PANTHER" id="PTHR10773:SF19">
    <property type="match status" value="1"/>
</dbReference>
<evidence type="ECO:0000259" key="3">
    <source>
        <dbReference type="Pfam" id="PF25273"/>
    </source>
</evidence>
<dbReference type="RefSeq" id="XP_028131913.2">
    <property type="nucleotide sequence ID" value="XM_028276112.2"/>
</dbReference>
<feature type="compositionally biased region" description="Basic and acidic residues" evidence="2">
    <location>
        <begin position="1"/>
        <end position="21"/>
    </location>
</feature>
<dbReference type="GeneID" id="114327476"/>
<proteinExistence type="predicted"/>
<evidence type="ECO:0000313" key="5">
    <source>
        <dbReference type="Proteomes" id="UP001652700"/>
    </source>
</evidence>
<accession>A0ABM5IG18</accession>
<dbReference type="Proteomes" id="UP001652700">
    <property type="component" value="Unplaced"/>
</dbReference>
<feature type="region of interest" description="Disordered" evidence="2">
    <location>
        <begin position="1"/>
        <end position="78"/>
    </location>
</feature>
<feature type="domain" description="DUF7869" evidence="3">
    <location>
        <begin position="431"/>
        <end position="592"/>
    </location>
</feature>
<organism evidence="4 5">
    <name type="scientific">Diabrotica virgifera virgifera</name>
    <name type="common">western corn rootworm</name>
    <dbReference type="NCBI Taxonomy" id="50390"/>
    <lineage>
        <taxon>Eukaryota</taxon>
        <taxon>Metazoa</taxon>
        <taxon>Ecdysozoa</taxon>
        <taxon>Arthropoda</taxon>
        <taxon>Hexapoda</taxon>
        <taxon>Insecta</taxon>
        <taxon>Pterygota</taxon>
        <taxon>Neoptera</taxon>
        <taxon>Endopterygota</taxon>
        <taxon>Coleoptera</taxon>
        <taxon>Polyphaga</taxon>
        <taxon>Cucujiformia</taxon>
        <taxon>Chrysomeloidea</taxon>
        <taxon>Chrysomelidae</taxon>
        <taxon>Galerucinae</taxon>
        <taxon>Diabroticina</taxon>
        <taxon>Diabroticites</taxon>
        <taxon>Diabrotica</taxon>
    </lineage>
</organism>
<protein>
    <recommendedName>
        <fullName evidence="3">DUF7869 domain-containing protein</fullName>
    </recommendedName>
</protein>
<dbReference type="PANTHER" id="PTHR10773">
    <property type="entry name" value="DNA-DIRECTED RNA POLYMERASES I, II, AND III SUBUNIT RPABC2"/>
    <property type="match status" value="1"/>
</dbReference>